<keyword evidence="5" id="KW-1185">Reference proteome</keyword>
<dbReference type="InterPro" id="IPR031311">
    <property type="entry name" value="CHIT_BIND_RR_consensus"/>
</dbReference>
<dbReference type="PROSITE" id="PS51155">
    <property type="entry name" value="CHIT_BIND_RR_2"/>
    <property type="match status" value="1"/>
</dbReference>
<evidence type="ECO:0000256" key="2">
    <source>
        <dbReference type="PROSITE-ProRule" id="PRU00497"/>
    </source>
</evidence>
<sequence>MFAKIALLCSLAALSQAIPMMGGGASSNMRKQDDFGNYAFGYQIVNGYGATNGRQETGDGHGNVVGSYNLADIDGRVRKVNYVADRAHGFRAVINTNEPGTAASLPAAAVMASPYKGSIAGSYGISHAAPIAVAAAPVAVAAAPIGVAGVLAWLALVSATGKPNAPFHARFLAHKV</sequence>
<gene>
    <name evidence="4" type="ORF">LAZ67_13000358</name>
</gene>
<accession>A0ABY6L6T0</accession>
<proteinExistence type="predicted"/>
<keyword evidence="1 2" id="KW-0193">Cuticle</keyword>
<dbReference type="InterPro" id="IPR050468">
    <property type="entry name" value="Cuticle_Struct_Prot"/>
</dbReference>
<dbReference type="InterPro" id="IPR000618">
    <property type="entry name" value="Insect_cuticle"/>
</dbReference>
<dbReference type="Pfam" id="PF00379">
    <property type="entry name" value="Chitin_bind_4"/>
    <property type="match status" value="1"/>
</dbReference>
<dbReference type="PANTHER" id="PTHR10380">
    <property type="entry name" value="CUTICLE PROTEIN"/>
    <property type="match status" value="1"/>
</dbReference>
<feature type="signal peptide" evidence="3">
    <location>
        <begin position="1"/>
        <end position="17"/>
    </location>
</feature>
<evidence type="ECO:0000256" key="3">
    <source>
        <dbReference type="SAM" id="SignalP"/>
    </source>
</evidence>
<evidence type="ECO:0008006" key="6">
    <source>
        <dbReference type="Google" id="ProtNLM"/>
    </source>
</evidence>
<name>A0ABY6L6T0_9ARAC</name>
<dbReference type="EMBL" id="CP092875">
    <property type="protein sequence ID" value="UYV75470.1"/>
    <property type="molecule type" value="Genomic_DNA"/>
</dbReference>
<evidence type="ECO:0000313" key="4">
    <source>
        <dbReference type="EMBL" id="UYV75470.1"/>
    </source>
</evidence>
<keyword evidence="3" id="KW-0732">Signal</keyword>
<protein>
    <recommendedName>
        <fullName evidence="6">Adult-specific rigid cuticular protein 15.7</fullName>
    </recommendedName>
</protein>
<evidence type="ECO:0000313" key="5">
    <source>
        <dbReference type="Proteomes" id="UP001235939"/>
    </source>
</evidence>
<reference evidence="4 5" key="1">
    <citation type="submission" date="2022-01" db="EMBL/GenBank/DDBJ databases">
        <title>A chromosomal length assembly of Cordylochernes scorpioides.</title>
        <authorList>
            <person name="Zeh D."/>
            <person name="Zeh J."/>
        </authorList>
    </citation>
    <scope>NUCLEOTIDE SEQUENCE [LARGE SCALE GENOMIC DNA]</scope>
    <source>
        <strain evidence="4">IN4F17</strain>
        <tissue evidence="4">Whole Body</tissue>
    </source>
</reference>
<dbReference type="PRINTS" id="PR00947">
    <property type="entry name" value="CUTICLE"/>
</dbReference>
<dbReference type="PROSITE" id="PS00233">
    <property type="entry name" value="CHIT_BIND_RR_1"/>
    <property type="match status" value="1"/>
</dbReference>
<dbReference type="PANTHER" id="PTHR10380:SF173">
    <property type="entry name" value="CUTICULAR PROTEIN 47EF, ISOFORM C-RELATED"/>
    <property type="match status" value="1"/>
</dbReference>
<organism evidence="4 5">
    <name type="scientific">Cordylochernes scorpioides</name>
    <dbReference type="NCBI Taxonomy" id="51811"/>
    <lineage>
        <taxon>Eukaryota</taxon>
        <taxon>Metazoa</taxon>
        <taxon>Ecdysozoa</taxon>
        <taxon>Arthropoda</taxon>
        <taxon>Chelicerata</taxon>
        <taxon>Arachnida</taxon>
        <taxon>Pseudoscorpiones</taxon>
        <taxon>Cheliferoidea</taxon>
        <taxon>Chernetidae</taxon>
        <taxon>Cordylochernes</taxon>
    </lineage>
</organism>
<evidence type="ECO:0000256" key="1">
    <source>
        <dbReference type="ARBA" id="ARBA00022460"/>
    </source>
</evidence>
<feature type="chain" id="PRO_5046800977" description="Adult-specific rigid cuticular protein 15.7" evidence="3">
    <location>
        <begin position="18"/>
        <end position="176"/>
    </location>
</feature>
<dbReference type="Proteomes" id="UP001235939">
    <property type="component" value="Chromosome 13"/>
</dbReference>